<dbReference type="CDD" id="cd08411">
    <property type="entry name" value="PBP2_OxyR"/>
    <property type="match status" value="1"/>
</dbReference>
<proteinExistence type="inferred from homology"/>
<keyword evidence="8" id="KW-1185">Reference proteome</keyword>
<dbReference type="Proteomes" id="UP000271227">
    <property type="component" value="Unassembled WGS sequence"/>
</dbReference>
<dbReference type="InterPro" id="IPR000847">
    <property type="entry name" value="LysR_HTH_N"/>
</dbReference>
<dbReference type="FunFam" id="1.10.10.10:FF:000001">
    <property type="entry name" value="LysR family transcriptional regulator"/>
    <property type="match status" value="1"/>
</dbReference>
<dbReference type="Gene3D" id="1.10.10.10">
    <property type="entry name" value="Winged helix-like DNA-binding domain superfamily/Winged helix DNA-binding domain"/>
    <property type="match status" value="1"/>
</dbReference>
<dbReference type="SUPFAM" id="SSF53850">
    <property type="entry name" value="Periplasmic binding protein-like II"/>
    <property type="match status" value="1"/>
</dbReference>
<dbReference type="Gene3D" id="3.40.190.10">
    <property type="entry name" value="Periplasmic binding protein-like II"/>
    <property type="match status" value="2"/>
</dbReference>
<dbReference type="Pfam" id="PF00126">
    <property type="entry name" value="HTH_1"/>
    <property type="match status" value="1"/>
</dbReference>
<dbReference type="InterPro" id="IPR036388">
    <property type="entry name" value="WH-like_DNA-bd_sf"/>
</dbReference>
<organism evidence="7 8">
    <name type="scientific">Eilatimonas milleporae</name>
    <dbReference type="NCBI Taxonomy" id="911205"/>
    <lineage>
        <taxon>Bacteria</taxon>
        <taxon>Pseudomonadati</taxon>
        <taxon>Pseudomonadota</taxon>
        <taxon>Alphaproteobacteria</taxon>
        <taxon>Kordiimonadales</taxon>
        <taxon>Kordiimonadaceae</taxon>
        <taxon>Eilatimonas</taxon>
    </lineage>
</organism>
<sequence length="331" mass="36579">MKRNRPTIKQLRYFLGVCEAGSYRRAAERMGVSQPTLTAQIAGLETALGVRLLERSRGGTSPTPIGRDMVPRARRVLSEVEALIDAADVSRQGPSGTHRLGVPPTLGPYFLPNLVPELHRRYPALKLYVRESAPRELELELMEGRHDFILTPLPVTAGGVVVDRLFEESLRVVVPEDHPFASKKSLKAEDLQGETILALEEKHHLYGQARALSERLGANLRRDYEGTSLDTLRQMVGMGMGIAFLPALYVRSEISPRKSEVAVLELEADTTLRTVGLAWRSHAPNSRLYREVAGLIRDVGRREFADVIRIHDANTGLAHDSDTAVGITSGL</sequence>
<evidence type="ECO:0000256" key="5">
    <source>
        <dbReference type="ARBA" id="ARBA00023163"/>
    </source>
</evidence>
<keyword evidence="3" id="KW-0238">DNA-binding</keyword>
<protein>
    <submittedName>
        <fullName evidence="7">LysR family hydrogen peroxide-inducible transcriptional activator</fullName>
    </submittedName>
</protein>
<dbReference type="GO" id="GO:0003700">
    <property type="term" value="F:DNA-binding transcription factor activity"/>
    <property type="evidence" value="ECO:0007669"/>
    <property type="project" value="InterPro"/>
</dbReference>
<gene>
    <name evidence="7" type="ORF">BXY39_1170</name>
</gene>
<dbReference type="OrthoDB" id="9815174at2"/>
<feature type="domain" description="HTH lysR-type" evidence="6">
    <location>
        <begin position="6"/>
        <end position="63"/>
    </location>
</feature>
<evidence type="ECO:0000313" key="7">
    <source>
        <dbReference type="EMBL" id="RMB08535.1"/>
    </source>
</evidence>
<keyword evidence="2" id="KW-0805">Transcription regulation</keyword>
<dbReference type="AlphaFoldDB" id="A0A3M0CI76"/>
<keyword evidence="4" id="KW-0010">Activator</keyword>
<dbReference type="SUPFAM" id="SSF46785">
    <property type="entry name" value="Winged helix' DNA-binding domain"/>
    <property type="match status" value="1"/>
</dbReference>
<evidence type="ECO:0000256" key="1">
    <source>
        <dbReference type="ARBA" id="ARBA00009437"/>
    </source>
</evidence>
<dbReference type="GO" id="GO:0003677">
    <property type="term" value="F:DNA binding"/>
    <property type="evidence" value="ECO:0007669"/>
    <property type="project" value="UniProtKB-KW"/>
</dbReference>
<comment type="caution">
    <text evidence="7">The sequence shown here is derived from an EMBL/GenBank/DDBJ whole genome shotgun (WGS) entry which is preliminary data.</text>
</comment>
<dbReference type="InParanoid" id="A0A3M0CI76"/>
<dbReference type="RefSeq" id="WP_121937892.1">
    <property type="nucleotide sequence ID" value="NZ_REFR01000010.1"/>
</dbReference>
<evidence type="ECO:0000256" key="3">
    <source>
        <dbReference type="ARBA" id="ARBA00023125"/>
    </source>
</evidence>
<dbReference type="PANTHER" id="PTHR30346:SF26">
    <property type="entry name" value="HYDROGEN PEROXIDE-INDUCIBLE GENES ACTIVATOR"/>
    <property type="match status" value="1"/>
</dbReference>
<keyword evidence="5" id="KW-0804">Transcription</keyword>
<dbReference type="PRINTS" id="PR00039">
    <property type="entry name" value="HTHLYSR"/>
</dbReference>
<evidence type="ECO:0000313" key="8">
    <source>
        <dbReference type="Proteomes" id="UP000271227"/>
    </source>
</evidence>
<dbReference type="GO" id="GO:0032993">
    <property type="term" value="C:protein-DNA complex"/>
    <property type="evidence" value="ECO:0007669"/>
    <property type="project" value="TreeGrafter"/>
</dbReference>
<dbReference type="PROSITE" id="PS50931">
    <property type="entry name" value="HTH_LYSR"/>
    <property type="match status" value="1"/>
</dbReference>
<dbReference type="PANTHER" id="PTHR30346">
    <property type="entry name" value="TRANSCRIPTIONAL DUAL REGULATOR HCAR-RELATED"/>
    <property type="match status" value="1"/>
</dbReference>
<dbReference type="InterPro" id="IPR036390">
    <property type="entry name" value="WH_DNA-bd_sf"/>
</dbReference>
<evidence type="ECO:0000256" key="4">
    <source>
        <dbReference type="ARBA" id="ARBA00023159"/>
    </source>
</evidence>
<evidence type="ECO:0000259" key="6">
    <source>
        <dbReference type="PROSITE" id="PS50931"/>
    </source>
</evidence>
<dbReference type="InterPro" id="IPR005119">
    <property type="entry name" value="LysR_subst-bd"/>
</dbReference>
<name>A0A3M0CI76_9PROT</name>
<comment type="similarity">
    <text evidence="1">Belongs to the LysR transcriptional regulatory family.</text>
</comment>
<dbReference type="Pfam" id="PF03466">
    <property type="entry name" value="LysR_substrate"/>
    <property type="match status" value="1"/>
</dbReference>
<evidence type="ECO:0000256" key="2">
    <source>
        <dbReference type="ARBA" id="ARBA00023015"/>
    </source>
</evidence>
<accession>A0A3M0CI76</accession>
<dbReference type="EMBL" id="REFR01000010">
    <property type="protein sequence ID" value="RMB08535.1"/>
    <property type="molecule type" value="Genomic_DNA"/>
</dbReference>
<reference evidence="7 8" key="1">
    <citation type="submission" date="2018-10" db="EMBL/GenBank/DDBJ databases">
        <title>Genomic Encyclopedia of Archaeal and Bacterial Type Strains, Phase II (KMG-II): from individual species to whole genera.</title>
        <authorList>
            <person name="Goeker M."/>
        </authorList>
    </citation>
    <scope>NUCLEOTIDE SEQUENCE [LARGE SCALE GENOMIC DNA]</scope>
    <source>
        <strain evidence="7 8">DSM 25217</strain>
    </source>
</reference>